<comment type="similarity">
    <text evidence="1">Belongs to the casein kinase 2 subunit beta family.</text>
</comment>
<evidence type="ECO:0000256" key="2">
    <source>
        <dbReference type="ARBA" id="ARBA00017775"/>
    </source>
</evidence>
<dbReference type="PROSITE" id="PS01101">
    <property type="entry name" value="CK2_BETA"/>
    <property type="match status" value="1"/>
</dbReference>
<dbReference type="Pfam" id="PF01214">
    <property type="entry name" value="CK_II_beta"/>
    <property type="match status" value="1"/>
</dbReference>
<dbReference type="GO" id="GO:0019887">
    <property type="term" value="F:protein kinase regulator activity"/>
    <property type="evidence" value="ECO:0007669"/>
    <property type="project" value="InterPro"/>
</dbReference>
<dbReference type="InterPro" id="IPR016149">
    <property type="entry name" value="Casein_kin_II_reg-sub_N"/>
</dbReference>
<evidence type="ECO:0000256" key="4">
    <source>
        <dbReference type="ARBA" id="ARBA00022687"/>
    </source>
</evidence>
<evidence type="ECO:0000256" key="1">
    <source>
        <dbReference type="ARBA" id="ARBA00006941"/>
    </source>
</evidence>
<evidence type="ECO:0000259" key="9">
    <source>
        <dbReference type="Pfam" id="PF00021"/>
    </source>
</evidence>
<dbReference type="Pfam" id="PF00021">
    <property type="entry name" value="UPAR_LY6"/>
    <property type="match status" value="1"/>
</dbReference>
<keyword evidence="3" id="KW-0597">Phosphoprotein</keyword>
<evidence type="ECO:0000256" key="7">
    <source>
        <dbReference type="ARBA" id="ARBA00045844"/>
    </source>
</evidence>
<keyword evidence="4" id="KW-0879">Wnt signaling pathway</keyword>
<evidence type="ECO:0000256" key="6">
    <source>
        <dbReference type="ARBA" id="ARBA00029775"/>
    </source>
</evidence>
<dbReference type="PANTHER" id="PTHR14313:SF2">
    <property type="entry name" value="LYMPHOCYTE ANTIGEN 6 COMPLEX LOCUS PROTEIN G5B"/>
    <property type="match status" value="1"/>
</dbReference>
<dbReference type="GO" id="GO:0005956">
    <property type="term" value="C:protein kinase CK2 complex"/>
    <property type="evidence" value="ECO:0007669"/>
    <property type="project" value="InterPro"/>
</dbReference>
<dbReference type="GO" id="GO:0009897">
    <property type="term" value="C:external side of plasma membrane"/>
    <property type="evidence" value="ECO:0007669"/>
    <property type="project" value="TreeGrafter"/>
</dbReference>
<dbReference type="CDD" id="cd23544">
    <property type="entry name" value="TFP_LU_ECD_Ly6G5b"/>
    <property type="match status" value="1"/>
</dbReference>
<evidence type="ECO:0000256" key="5">
    <source>
        <dbReference type="ARBA" id="ARBA00022833"/>
    </source>
</evidence>
<dbReference type="SMART" id="SM01085">
    <property type="entry name" value="CK_II_beta"/>
    <property type="match status" value="1"/>
</dbReference>
<dbReference type="PANTHER" id="PTHR14313">
    <property type="entry name" value="LYMPHOCYTE ANTIGEN 6 COMPLEX LOCUS PROTEIN G5B"/>
    <property type="match status" value="1"/>
</dbReference>
<evidence type="ECO:0000256" key="8">
    <source>
        <dbReference type="ARBA" id="ARBA00046517"/>
    </source>
</evidence>
<dbReference type="OrthoDB" id="3971593at2759"/>
<dbReference type="InterPro" id="IPR038773">
    <property type="entry name" value="LY6G5B"/>
</dbReference>
<dbReference type="PRINTS" id="PR00472">
    <property type="entry name" value="CASNKINASEII"/>
</dbReference>
<organism evidence="10 11">
    <name type="scientific">Cervus elaphus hippelaphus</name>
    <name type="common">European red deer</name>
    <dbReference type="NCBI Taxonomy" id="46360"/>
    <lineage>
        <taxon>Eukaryota</taxon>
        <taxon>Metazoa</taxon>
        <taxon>Chordata</taxon>
        <taxon>Craniata</taxon>
        <taxon>Vertebrata</taxon>
        <taxon>Euteleostomi</taxon>
        <taxon>Mammalia</taxon>
        <taxon>Eutheria</taxon>
        <taxon>Laurasiatheria</taxon>
        <taxon>Artiodactyla</taxon>
        <taxon>Ruminantia</taxon>
        <taxon>Pecora</taxon>
        <taxon>Cervidae</taxon>
        <taxon>Cervinae</taxon>
        <taxon>Cervus</taxon>
    </lineage>
</organism>
<protein>
    <recommendedName>
        <fullName evidence="2">Casein kinase II subunit beta</fullName>
    </recommendedName>
    <alternativeName>
        <fullName evidence="6">Phosvitin</fullName>
    </alternativeName>
</protein>
<dbReference type="GO" id="GO:0016055">
    <property type="term" value="P:Wnt signaling pathway"/>
    <property type="evidence" value="ECO:0007669"/>
    <property type="project" value="UniProtKB-KW"/>
</dbReference>
<evidence type="ECO:0000256" key="3">
    <source>
        <dbReference type="ARBA" id="ARBA00022553"/>
    </source>
</evidence>
<comment type="caution">
    <text evidence="10">The sequence shown here is derived from an EMBL/GenBank/DDBJ whole genome shotgun (WGS) entry which is preliminary data.</text>
</comment>
<evidence type="ECO:0000313" key="11">
    <source>
        <dbReference type="Proteomes" id="UP000242450"/>
    </source>
</evidence>
<dbReference type="EMBL" id="MKHE01000007">
    <property type="protein sequence ID" value="OWK13383.1"/>
    <property type="molecule type" value="Genomic_DNA"/>
</dbReference>
<comment type="subunit">
    <text evidence="8">Casein kinase II/CK2 is a tetramer composed of an alpha subunit, an alpha' subunit and two beta subunits. The beta subunit dimerization is mediated by zinc ions. Interacts with DYNLT2. Interacts with CD163. Also a component of a CK2-SPT16-SSRP1 complex composed of SSRP1, SUPT16H, CSNK2A1, CSNK2A2 and CSNK2B, the complex associating following UV irradiation. Interacts with MUSK; mediates phosphorylation of MUSK by CK2. Interacts with FGF1; this interaction is increased in the presence of FIBP, suggesting a possible cooperative interaction between CSNKB and FIBP in binding to FGF1. Interacts (via KSSR motif) with ARK2N. Interacts with JUN and ARK2N; mediates the interaction between ARK2N and JUN.</text>
</comment>
<dbReference type="Gene3D" id="1.10.1820.10">
    <property type="entry name" value="protein kinase ck2 holoenzyme, chain C, domain 1"/>
    <property type="match status" value="1"/>
</dbReference>
<dbReference type="Proteomes" id="UP000242450">
    <property type="component" value="Chromosome 7"/>
</dbReference>
<dbReference type="InterPro" id="IPR035991">
    <property type="entry name" value="Casein_kinase_II_beta-like"/>
</dbReference>
<dbReference type="FunFam" id="1.10.1820.10:FF:000001">
    <property type="entry name" value="Casein kinase II subunit beta"/>
    <property type="match status" value="1"/>
</dbReference>
<proteinExistence type="inferred from homology"/>
<dbReference type="InterPro" id="IPR000704">
    <property type="entry name" value="Casein_kinase_II_reg-sub"/>
</dbReference>
<dbReference type="Gene3D" id="2.20.25.20">
    <property type="match status" value="1"/>
</dbReference>
<evidence type="ECO:0000313" key="10">
    <source>
        <dbReference type="EMBL" id="OWK13383.1"/>
    </source>
</evidence>
<comment type="function">
    <text evidence="7">Regulatory subunit of casein kinase II/CK2. As part of the kinase complex regulates the basal catalytic activity of the alpha subunit a constitutively active serine/threonine-protein kinase that phosphorylates a large number of substrates containing acidic residues C-terminal to the phosphorylated serine or threonine. Participates in Wnt signaling.</text>
</comment>
<sequence>MGPVGGLLGGLTPRSKTIRARRASWLGMSPRNHTTIFPRLPGPERGIEFPLPVAARSALLRPAPSVPFPPPGPRDTRVVRGFHSPHPTSPAAVGSAACVVAVVAVLWKQKLPFPSPSPCPSPRPVADVKMSSSEEVSWISWFCGLRGNEFFCEVDEDYIQDKFNLTGLNEQVPHYRQALDMILDLEPDEELEDNPNQSDLIEQAAEMLYGLIHARYILTNRGIAQMLEKYQQGDFGYCPRVYCENQPMLPIGLSDIPGEAMVKLYCPKCMDVYTPKSSRHHHTDGAYFGTGFPHMLFMVHPEYRPKRPANQFVPRLYGFKIHPMAYQLQLQAASNFKSPKSMMKAPMLIGALVMVGFTVGKAPVSEVRTCHLCLLEDPTVGCISGSEKCTVSSSSPCMVISINDDNKPRFLIRGCGQHISYRCQEKLPTYISAYWYSAQCCQYDYCNSWYSPQLQSALPEPPDRSLALPLSQSQILWFYQALNLSLPLPSFPAGKEPSEGLDPLAGPPVNLSLSIADLRSIYLFLNSSGLLTLPWAGP</sequence>
<keyword evidence="5" id="KW-0862">Zinc</keyword>
<dbReference type="InterPro" id="IPR016054">
    <property type="entry name" value="LY6_UPA_recep-like"/>
</dbReference>
<dbReference type="FunFam" id="2.20.25.20:FF:000002">
    <property type="entry name" value="Casein kinase II subunit beta"/>
    <property type="match status" value="1"/>
</dbReference>
<dbReference type="AlphaFoldDB" id="A0A212D585"/>
<keyword evidence="11" id="KW-1185">Reference proteome</keyword>
<feature type="domain" description="UPAR/Ly6" evidence="9">
    <location>
        <begin position="368"/>
        <end position="448"/>
    </location>
</feature>
<name>A0A212D585_CEREH</name>
<gene>
    <name evidence="10" type="ORF">Celaphus_00014451</name>
</gene>
<accession>A0A212D585</accession>
<dbReference type="SUPFAM" id="SSF57798">
    <property type="entry name" value="Casein kinase II beta subunit"/>
    <property type="match status" value="1"/>
</dbReference>
<reference evidence="10 11" key="1">
    <citation type="journal article" date="2018" name="Mol. Genet. Genomics">
        <title>The red deer Cervus elaphus genome CerEla1.0: sequencing, annotating, genes, and chromosomes.</title>
        <authorList>
            <person name="Bana N.A."/>
            <person name="Nyiri A."/>
            <person name="Nagy J."/>
            <person name="Frank K."/>
            <person name="Nagy T."/>
            <person name="Steger V."/>
            <person name="Schiller M."/>
            <person name="Lakatos P."/>
            <person name="Sugar L."/>
            <person name="Horn P."/>
            <person name="Barta E."/>
            <person name="Orosz L."/>
        </authorList>
    </citation>
    <scope>NUCLEOTIDE SEQUENCE [LARGE SCALE GENOMIC DNA]</scope>
    <source>
        <strain evidence="10">Hungarian</strain>
    </source>
</reference>